<dbReference type="Proteomes" id="UP000034196">
    <property type="component" value="Unassembled WGS sequence"/>
</dbReference>
<evidence type="ECO:0000313" key="3">
    <source>
        <dbReference type="Proteomes" id="UP000034196"/>
    </source>
</evidence>
<dbReference type="STRING" id="1428628.WN71_008605"/>
<protein>
    <submittedName>
        <fullName evidence="2">Uncharacterized protein</fullName>
    </submittedName>
</protein>
<organism evidence="2 3">
    <name type="scientific">Streptomyces mangrovisoli</name>
    <dbReference type="NCBI Taxonomy" id="1428628"/>
    <lineage>
        <taxon>Bacteria</taxon>
        <taxon>Bacillati</taxon>
        <taxon>Actinomycetota</taxon>
        <taxon>Actinomycetes</taxon>
        <taxon>Kitasatosporales</taxon>
        <taxon>Streptomycetaceae</taxon>
        <taxon>Streptomyces</taxon>
    </lineage>
</organism>
<name>A0A1J4P1L8_9ACTN</name>
<feature type="transmembrane region" description="Helical" evidence="1">
    <location>
        <begin position="43"/>
        <end position="65"/>
    </location>
</feature>
<keyword evidence="1" id="KW-1133">Transmembrane helix</keyword>
<proteinExistence type="predicted"/>
<evidence type="ECO:0000256" key="1">
    <source>
        <dbReference type="SAM" id="Phobius"/>
    </source>
</evidence>
<dbReference type="RefSeq" id="WP_046582046.1">
    <property type="nucleotide sequence ID" value="NZ_LAVA02000016.1"/>
</dbReference>
<accession>A0A1J4P1L8</accession>
<dbReference type="AlphaFoldDB" id="A0A1J4P1L8"/>
<keyword evidence="3" id="KW-1185">Reference proteome</keyword>
<sequence length="66" mass="6612">MSYLVIGIAGVLAGFRALGLRRKVTAGDSRSSSPLLRPAFLASMAGIAFAGGAFLLLTGTAVLMAG</sequence>
<gene>
    <name evidence="2" type="ORF">WN71_008605</name>
</gene>
<dbReference type="EMBL" id="LAVA02000016">
    <property type="protein sequence ID" value="OIJ68464.1"/>
    <property type="molecule type" value="Genomic_DNA"/>
</dbReference>
<keyword evidence="1" id="KW-0812">Transmembrane</keyword>
<reference evidence="2" key="1">
    <citation type="submission" date="2016-10" db="EMBL/GenBank/DDBJ databases">
        <title>Genome sequence of Streptomyces mangrovisoli MUSC 149.</title>
        <authorList>
            <person name="Lee L.-H."/>
            <person name="Ser H.-L."/>
        </authorList>
    </citation>
    <scope>NUCLEOTIDE SEQUENCE [LARGE SCALE GENOMIC DNA]</scope>
    <source>
        <strain evidence="2">MUSC 149</strain>
    </source>
</reference>
<keyword evidence="1" id="KW-0472">Membrane</keyword>
<comment type="caution">
    <text evidence="2">The sequence shown here is derived from an EMBL/GenBank/DDBJ whole genome shotgun (WGS) entry which is preliminary data.</text>
</comment>
<evidence type="ECO:0000313" key="2">
    <source>
        <dbReference type="EMBL" id="OIJ68464.1"/>
    </source>
</evidence>